<evidence type="ECO:0000313" key="3">
    <source>
        <dbReference type="EMBL" id="KAK6175237.1"/>
    </source>
</evidence>
<feature type="region of interest" description="Disordered" evidence="2">
    <location>
        <begin position="336"/>
        <end position="356"/>
    </location>
</feature>
<feature type="compositionally biased region" description="Polar residues" evidence="2">
    <location>
        <begin position="219"/>
        <end position="240"/>
    </location>
</feature>
<accession>A0AAN8JD23</accession>
<feature type="compositionally biased region" description="Polar residues" evidence="2">
    <location>
        <begin position="270"/>
        <end position="284"/>
    </location>
</feature>
<gene>
    <name evidence="3" type="ORF">SNE40_013743</name>
</gene>
<feature type="region of interest" description="Disordered" evidence="2">
    <location>
        <begin position="449"/>
        <end position="503"/>
    </location>
</feature>
<dbReference type="AlphaFoldDB" id="A0AAN8JD23"/>
<name>A0AAN8JD23_PATCE</name>
<feature type="compositionally biased region" description="Low complexity" evidence="2">
    <location>
        <begin position="479"/>
        <end position="488"/>
    </location>
</feature>
<organism evidence="3 4">
    <name type="scientific">Patella caerulea</name>
    <name type="common">Rayed Mediterranean limpet</name>
    <dbReference type="NCBI Taxonomy" id="87958"/>
    <lineage>
        <taxon>Eukaryota</taxon>
        <taxon>Metazoa</taxon>
        <taxon>Spiralia</taxon>
        <taxon>Lophotrochozoa</taxon>
        <taxon>Mollusca</taxon>
        <taxon>Gastropoda</taxon>
        <taxon>Patellogastropoda</taxon>
        <taxon>Patelloidea</taxon>
        <taxon>Patellidae</taxon>
        <taxon>Patella</taxon>
    </lineage>
</organism>
<dbReference type="EMBL" id="JAZGQO010000010">
    <property type="protein sequence ID" value="KAK6175237.1"/>
    <property type="molecule type" value="Genomic_DNA"/>
</dbReference>
<proteinExistence type="predicted"/>
<dbReference type="Proteomes" id="UP001347796">
    <property type="component" value="Unassembled WGS sequence"/>
</dbReference>
<evidence type="ECO:0000313" key="4">
    <source>
        <dbReference type="Proteomes" id="UP001347796"/>
    </source>
</evidence>
<feature type="compositionally biased region" description="Polar residues" evidence="2">
    <location>
        <begin position="342"/>
        <end position="356"/>
    </location>
</feature>
<sequence>MTATTTLTVNQLLQLKDDEFETTIKDMGQRNLMDMITGLQKEMAKEQENFNSMSEELKGFKDKNSRQYKQISKDLMSSQTRLTSLMNRSMKCFAQQNLQQGKDGVILRRRNSTKGENPSSTKIVQRSKSMYIPQDPPLEPSTPALLHTGSNQNINRIPINSSNNHASSPKTWNNSTSNIIRIQNSKNPNISSQSFSSMSPYSNHISHSTSDIYEKSRLISQSSSDIPRNSTKISINSQQPPAEKKTVSVNLHPENMKTSISIGSNYAKITSSSSNISNEPIKSDTNNEESKGSQDLQNLPNVRQLAQSFGSSKQPNAPPRPNRASVLMNRNLSLSSQTLSTPQKVNGVQSSLQNGDLESKQRGVVSQPLNIRGNKNVANVRPVSVVDARETTPQGQSVNMVQKAHSVQNLNSNTSDTPVKTTLNVSFGNSSKKTNGVTVNNMVVNRQIENKTPENRHSWFGQQGDVSNETQKKPSDNQTSSTTNINITPQPNKNTDRKIDVKSASKTGKCIIFSF</sequence>
<evidence type="ECO:0000256" key="1">
    <source>
        <dbReference type="SAM" id="Coils"/>
    </source>
</evidence>
<feature type="region of interest" description="Disordered" evidence="2">
    <location>
        <begin position="219"/>
        <end position="250"/>
    </location>
</feature>
<keyword evidence="4" id="KW-1185">Reference proteome</keyword>
<feature type="coiled-coil region" evidence="1">
    <location>
        <begin position="29"/>
        <end position="63"/>
    </location>
</feature>
<evidence type="ECO:0000256" key="2">
    <source>
        <dbReference type="SAM" id="MobiDB-lite"/>
    </source>
</evidence>
<feature type="compositionally biased region" description="Basic and acidic residues" evidence="2">
    <location>
        <begin position="494"/>
        <end position="503"/>
    </location>
</feature>
<feature type="region of interest" description="Disordered" evidence="2">
    <location>
        <begin position="270"/>
        <end position="298"/>
    </location>
</feature>
<keyword evidence="1" id="KW-0175">Coiled coil</keyword>
<comment type="caution">
    <text evidence="3">The sequence shown here is derived from an EMBL/GenBank/DDBJ whole genome shotgun (WGS) entry which is preliminary data.</text>
</comment>
<feature type="compositionally biased region" description="Polar residues" evidence="2">
    <location>
        <begin position="460"/>
        <end position="469"/>
    </location>
</feature>
<protein>
    <submittedName>
        <fullName evidence="3">Uncharacterized protein</fullName>
    </submittedName>
</protein>
<reference evidence="3 4" key="1">
    <citation type="submission" date="2024-01" db="EMBL/GenBank/DDBJ databases">
        <title>The genome of the rayed Mediterranean limpet Patella caerulea (Linnaeus, 1758).</title>
        <authorList>
            <person name="Anh-Thu Weber A."/>
            <person name="Halstead-Nussloch G."/>
        </authorList>
    </citation>
    <scope>NUCLEOTIDE SEQUENCE [LARGE SCALE GENOMIC DNA]</scope>
    <source>
        <strain evidence="3">AATW-2023a</strain>
        <tissue evidence="3">Whole specimen</tissue>
    </source>
</reference>